<evidence type="ECO:0000313" key="15">
    <source>
        <dbReference type="Proteomes" id="UP000799779"/>
    </source>
</evidence>
<accession>A0A6A5WQR4</accession>
<keyword evidence="10" id="KW-0234">DNA repair</keyword>
<evidence type="ECO:0000256" key="4">
    <source>
        <dbReference type="ARBA" id="ARBA00022723"/>
    </source>
</evidence>
<dbReference type="PROSITE" id="PS50234">
    <property type="entry name" value="VWFA"/>
    <property type="match status" value="1"/>
</dbReference>
<dbReference type="InterPro" id="IPR012170">
    <property type="entry name" value="TFIIH_SSL1/p44"/>
</dbReference>
<evidence type="ECO:0000256" key="9">
    <source>
        <dbReference type="ARBA" id="ARBA00023163"/>
    </source>
</evidence>
<keyword evidence="4" id="KW-0479">Metal-binding</keyword>
<keyword evidence="11" id="KW-0539">Nucleus</keyword>
<dbReference type="Pfam" id="PF01557">
    <property type="entry name" value="FAA_hydrolase"/>
    <property type="match status" value="1"/>
</dbReference>
<dbReference type="Pfam" id="PF04056">
    <property type="entry name" value="Ssl1"/>
    <property type="match status" value="1"/>
</dbReference>
<comment type="subcellular location">
    <subcellularLocation>
        <location evidence="1">Nucleus</location>
    </subcellularLocation>
</comment>
<proteinExistence type="inferred from homology"/>
<keyword evidence="5" id="KW-0227">DNA damage</keyword>
<name>A0A6A5WQR4_9PLEO</name>
<organism evidence="14 15">
    <name type="scientific">Amniculicola lignicola CBS 123094</name>
    <dbReference type="NCBI Taxonomy" id="1392246"/>
    <lineage>
        <taxon>Eukaryota</taxon>
        <taxon>Fungi</taxon>
        <taxon>Dikarya</taxon>
        <taxon>Ascomycota</taxon>
        <taxon>Pezizomycotina</taxon>
        <taxon>Dothideomycetes</taxon>
        <taxon>Pleosporomycetidae</taxon>
        <taxon>Pleosporales</taxon>
        <taxon>Amniculicolaceae</taxon>
        <taxon>Amniculicola</taxon>
    </lineage>
</organism>
<gene>
    <name evidence="14" type="ORF">P154DRAFT_618595</name>
</gene>
<dbReference type="GO" id="GO:0005675">
    <property type="term" value="C:transcription factor TFIIH holo complex"/>
    <property type="evidence" value="ECO:0007669"/>
    <property type="project" value="TreeGrafter"/>
</dbReference>
<keyword evidence="15" id="KW-1185">Reference proteome</keyword>
<evidence type="ECO:0000256" key="1">
    <source>
        <dbReference type="ARBA" id="ARBA00004123"/>
    </source>
</evidence>
<evidence type="ECO:0000313" key="14">
    <source>
        <dbReference type="EMBL" id="KAF2002531.1"/>
    </source>
</evidence>
<dbReference type="InterPro" id="IPR036465">
    <property type="entry name" value="vWFA_dom_sf"/>
</dbReference>
<evidence type="ECO:0000256" key="12">
    <source>
        <dbReference type="SAM" id="MobiDB-lite"/>
    </source>
</evidence>
<dbReference type="InterPro" id="IPR036663">
    <property type="entry name" value="Fumarylacetoacetase_C_sf"/>
</dbReference>
<feature type="region of interest" description="Disordered" evidence="12">
    <location>
        <begin position="1"/>
        <end position="60"/>
    </location>
</feature>
<keyword evidence="6" id="KW-0863">Zinc-finger</keyword>
<comment type="similarity">
    <text evidence="3">Belongs to the FAH family.</text>
</comment>
<dbReference type="NCBIfam" id="TIGR00622">
    <property type="entry name" value="ssl1"/>
    <property type="match status" value="1"/>
</dbReference>
<keyword evidence="9" id="KW-0804">Transcription</keyword>
<dbReference type="FunFam" id="3.40.50.410:FF:000015">
    <property type="entry name" value="General transcription factor IIH subunit 2"/>
    <property type="match status" value="1"/>
</dbReference>
<reference evidence="14" key="1">
    <citation type="journal article" date="2020" name="Stud. Mycol.">
        <title>101 Dothideomycetes genomes: a test case for predicting lifestyles and emergence of pathogens.</title>
        <authorList>
            <person name="Haridas S."/>
            <person name="Albert R."/>
            <person name="Binder M."/>
            <person name="Bloem J."/>
            <person name="Labutti K."/>
            <person name="Salamov A."/>
            <person name="Andreopoulos B."/>
            <person name="Baker S."/>
            <person name="Barry K."/>
            <person name="Bills G."/>
            <person name="Bluhm B."/>
            <person name="Cannon C."/>
            <person name="Castanera R."/>
            <person name="Culley D."/>
            <person name="Daum C."/>
            <person name="Ezra D."/>
            <person name="Gonzalez J."/>
            <person name="Henrissat B."/>
            <person name="Kuo A."/>
            <person name="Liang C."/>
            <person name="Lipzen A."/>
            <person name="Lutzoni F."/>
            <person name="Magnuson J."/>
            <person name="Mondo S."/>
            <person name="Nolan M."/>
            <person name="Ohm R."/>
            <person name="Pangilinan J."/>
            <person name="Park H.-J."/>
            <person name="Ramirez L."/>
            <person name="Alfaro M."/>
            <person name="Sun H."/>
            <person name="Tritt A."/>
            <person name="Yoshinaga Y."/>
            <person name="Zwiers L.-H."/>
            <person name="Turgeon B."/>
            <person name="Goodwin S."/>
            <person name="Spatafora J."/>
            <person name="Crous P."/>
            <person name="Grigoriev I."/>
        </authorList>
    </citation>
    <scope>NUCLEOTIDE SEQUENCE</scope>
    <source>
        <strain evidence="14">CBS 123094</strain>
    </source>
</reference>
<evidence type="ECO:0000259" key="13">
    <source>
        <dbReference type="PROSITE" id="PS50234"/>
    </source>
</evidence>
<dbReference type="InterPro" id="IPR011234">
    <property type="entry name" value="Fumarylacetoacetase-like_C"/>
</dbReference>
<evidence type="ECO:0000256" key="2">
    <source>
        <dbReference type="ARBA" id="ARBA00006092"/>
    </source>
</evidence>
<dbReference type="GO" id="GO:0006351">
    <property type="term" value="P:DNA-templated transcription"/>
    <property type="evidence" value="ECO:0007669"/>
    <property type="project" value="InterPro"/>
</dbReference>
<comment type="similarity">
    <text evidence="2">Belongs to the GTF2H2 family.</text>
</comment>
<dbReference type="GO" id="GO:0006289">
    <property type="term" value="P:nucleotide-excision repair"/>
    <property type="evidence" value="ECO:0007669"/>
    <property type="project" value="InterPro"/>
</dbReference>
<keyword evidence="8" id="KW-0805">Transcription regulation</keyword>
<evidence type="ECO:0000256" key="3">
    <source>
        <dbReference type="ARBA" id="ARBA00010211"/>
    </source>
</evidence>
<dbReference type="GO" id="GO:0006107">
    <property type="term" value="P:oxaloacetate metabolic process"/>
    <property type="evidence" value="ECO:0007669"/>
    <property type="project" value="UniProtKB-ARBA"/>
</dbReference>
<feature type="compositionally biased region" description="Acidic residues" evidence="12">
    <location>
        <begin position="1"/>
        <end position="18"/>
    </location>
</feature>
<protein>
    <submittedName>
        <fullName evidence="14">Ssl1-domain-containing protein</fullName>
    </submittedName>
</protein>
<evidence type="ECO:0000256" key="10">
    <source>
        <dbReference type="ARBA" id="ARBA00023204"/>
    </source>
</evidence>
<dbReference type="EMBL" id="ML977577">
    <property type="protein sequence ID" value="KAF2002531.1"/>
    <property type="molecule type" value="Genomic_DNA"/>
</dbReference>
<evidence type="ECO:0000256" key="11">
    <source>
        <dbReference type="ARBA" id="ARBA00023242"/>
    </source>
</evidence>
<dbReference type="SMART" id="SM00327">
    <property type="entry name" value="VWA"/>
    <property type="match status" value="1"/>
</dbReference>
<dbReference type="SUPFAM" id="SSF53300">
    <property type="entry name" value="vWA-like"/>
    <property type="match status" value="1"/>
</dbReference>
<dbReference type="OrthoDB" id="284275at2759"/>
<dbReference type="GO" id="GO:0006357">
    <property type="term" value="P:regulation of transcription by RNA polymerase II"/>
    <property type="evidence" value="ECO:0007669"/>
    <property type="project" value="TreeGrafter"/>
</dbReference>
<dbReference type="InterPro" id="IPR007198">
    <property type="entry name" value="Ssl1-like"/>
</dbReference>
<dbReference type="SUPFAM" id="SSF56529">
    <property type="entry name" value="FAH"/>
    <property type="match status" value="1"/>
</dbReference>
<feature type="compositionally biased region" description="Polar residues" evidence="12">
    <location>
        <begin position="444"/>
        <end position="453"/>
    </location>
</feature>
<dbReference type="GO" id="GO:0008270">
    <property type="term" value="F:zinc ion binding"/>
    <property type="evidence" value="ECO:0007669"/>
    <property type="project" value="UniProtKB-KW"/>
</dbReference>
<dbReference type="Gene3D" id="3.40.50.410">
    <property type="entry name" value="von Willebrand factor, type A domain"/>
    <property type="match status" value="1"/>
</dbReference>
<keyword evidence="7" id="KW-0862">Zinc</keyword>
<feature type="region of interest" description="Disordered" evidence="12">
    <location>
        <begin position="405"/>
        <end position="454"/>
    </location>
</feature>
<evidence type="ECO:0000256" key="7">
    <source>
        <dbReference type="ARBA" id="ARBA00022833"/>
    </source>
</evidence>
<evidence type="ECO:0000256" key="8">
    <source>
        <dbReference type="ARBA" id="ARBA00023015"/>
    </source>
</evidence>
<dbReference type="FunFam" id="3.90.850.10:FF:000002">
    <property type="entry name" value="2-hydroxyhepta-2,4-diene-1,7-dioate isomerase"/>
    <property type="match status" value="1"/>
</dbReference>
<dbReference type="GO" id="GO:0000439">
    <property type="term" value="C:transcription factor TFIIH core complex"/>
    <property type="evidence" value="ECO:0007669"/>
    <property type="project" value="InterPro"/>
</dbReference>
<dbReference type="PANTHER" id="PTHR12695">
    <property type="entry name" value="GENERAL TRANSCRIPTION FACTOR IIH SUBUNIT 2"/>
    <property type="match status" value="1"/>
</dbReference>
<dbReference type="AlphaFoldDB" id="A0A6A5WQR4"/>
<dbReference type="GO" id="GO:0050163">
    <property type="term" value="F:oxaloacetate tautomerase activity"/>
    <property type="evidence" value="ECO:0007669"/>
    <property type="project" value="UniProtKB-ARBA"/>
</dbReference>
<evidence type="ECO:0000256" key="6">
    <source>
        <dbReference type="ARBA" id="ARBA00022771"/>
    </source>
</evidence>
<dbReference type="Proteomes" id="UP000799779">
    <property type="component" value="Unassembled WGS sequence"/>
</dbReference>
<feature type="domain" description="VWFA" evidence="13">
    <location>
        <begin position="100"/>
        <end position="288"/>
    </location>
</feature>
<dbReference type="InterPro" id="IPR002035">
    <property type="entry name" value="VWF_A"/>
</dbReference>
<dbReference type="PANTHER" id="PTHR12695:SF2">
    <property type="entry name" value="GENERAL TRANSCRIPTION FACTOR IIH SUBUNIT 2-RELATED"/>
    <property type="match status" value="1"/>
</dbReference>
<dbReference type="Gene3D" id="3.90.850.10">
    <property type="entry name" value="Fumarylacetoacetase-like, C-terminal domain"/>
    <property type="match status" value="1"/>
</dbReference>
<sequence>MADSEYEEDMGDGSSDEYLESRPTASGSRPQPTGKREARERPRKLQAWETERSVATPSSTINEVQDVLQPKQNVQELEEDRKRKRLRKDTKPFQRGIIRHVVLVLDLSEAMAEKDMRPSRWHATIKFAEEYVREFFEQNPISQMSVLGMHDGLCIRVSELSGNPAEHIASIHAIRYPRHDKEVPKEPKGAPSLQNALELSRATLYHTPSHGTREVIVVFGSLLSLDPGDIHKTIRACVRDRIRVSIIGMSARLRICQEIVARTNGGDESEYVVAIDQEALRESLLATTTPSVVRSSGPTISPEDSAAALMMMGFPSRVVEDIPTMCACHGILTTGGYTCSRCQAKVCSLPISCPSCQLTLLLSTHLARSYHHLFPLRNWGEVSWKRAKEKRSRECTGCLSLFPEPPVDEPMEEGSVNGDGTGAMNGRLSALQLDEDDSEEQKASESASTSKTPVVNAGKRDLDMAFERLVRFVGKDGETRFGDIGKERPTREIEGSVVKVLKGGVREGFSATGEEDTVVKLLCPLPSTNIVMCVGLNYKHHAEEAKLAIPTYPTIFTKPPDALAGPFEPIPIHPTCQSQLDYEGELTIVIGRDAKNVSAADADSYILGYTIGNDVSARNFQIPASVSGGQFGYAKSFDKFAPIGPCIVHKDVIGDPQKLTYWTKVNGEKRQETSTDDMIWTVRQIVEHLSRGTTLRAGTLIMTGTPSGVGVFMEPQGFVGDGDEVEIYVEGIGSLVNRMVFEKE</sequence>
<evidence type="ECO:0000256" key="5">
    <source>
        <dbReference type="ARBA" id="ARBA00022763"/>
    </source>
</evidence>